<protein>
    <submittedName>
        <fullName evidence="1">Uncharacterized protein DUF742</fullName>
    </submittedName>
</protein>
<evidence type="ECO:0000313" key="2">
    <source>
        <dbReference type="Proteomes" id="UP000295680"/>
    </source>
</evidence>
<dbReference type="InterPro" id="IPR007995">
    <property type="entry name" value="DUF742"/>
</dbReference>
<keyword evidence="2" id="KW-1185">Reference proteome</keyword>
<dbReference type="OrthoDB" id="4244884at2"/>
<dbReference type="Pfam" id="PF05331">
    <property type="entry name" value="DUF742"/>
    <property type="match status" value="1"/>
</dbReference>
<dbReference type="RefSeq" id="WP_132115761.1">
    <property type="nucleotide sequence ID" value="NZ_SLWS01000003.1"/>
</dbReference>
<gene>
    <name evidence="1" type="ORF">EV192_103204</name>
</gene>
<evidence type="ECO:0000313" key="1">
    <source>
        <dbReference type="EMBL" id="TCO60629.1"/>
    </source>
</evidence>
<dbReference type="EMBL" id="SLWS01000003">
    <property type="protein sequence ID" value="TCO60629.1"/>
    <property type="molecule type" value="Genomic_DNA"/>
</dbReference>
<dbReference type="Proteomes" id="UP000295680">
    <property type="component" value="Unassembled WGS sequence"/>
</dbReference>
<dbReference type="AlphaFoldDB" id="A0A4R2JUD1"/>
<dbReference type="PANTHER" id="PTHR36221:SF1">
    <property type="entry name" value="DUF742 DOMAIN-CONTAINING PROTEIN"/>
    <property type="match status" value="1"/>
</dbReference>
<reference evidence="1 2" key="1">
    <citation type="submission" date="2019-03" db="EMBL/GenBank/DDBJ databases">
        <title>Genomic Encyclopedia of Type Strains, Phase IV (KMG-IV): sequencing the most valuable type-strain genomes for metagenomic binning, comparative biology and taxonomic classification.</title>
        <authorList>
            <person name="Goeker M."/>
        </authorList>
    </citation>
    <scope>NUCLEOTIDE SEQUENCE [LARGE SCALE GENOMIC DNA]</scope>
    <source>
        <strain evidence="1 2">DSM 45934</strain>
    </source>
</reference>
<organism evidence="1 2">
    <name type="scientific">Actinocrispum wychmicini</name>
    <dbReference type="NCBI Taxonomy" id="1213861"/>
    <lineage>
        <taxon>Bacteria</taxon>
        <taxon>Bacillati</taxon>
        <taxon>Actinomycetota</taxon>
        <taxon>Actinomycetes</taxon>
        <taxon>Pseudonocardiales</taxon>
        <taxon>Pseudonocardiaceae</taxon>
        <taxon>Actinocrispum</taxon>
    </lineage>
</organism>
<dbReference type="PANTHER" id="PTHR36221">
    <property type="entry name" value="DUF742 DOMAIN-CONTAINING PROTEIN"/>
    <property type="match status" value="1"/>
</dbReference>
<accession>A0A4R2JUD1</accession>
<comment type="caution">
    <text evidence="1">The sequence shown here is derived from an EMBL/GenBank/DDBJ whole genome shotgun (WGS) entry which is preliminary data.</text>
</comment>
<proteinExistence type="predicted"/>
<name>A0A4R2JUD1_9PSEU</name>
<sequence length="111" mass="11824">MGDVSRSVRPYAWTRGRTRSNHSLAVETLLQTIDPGWQLDVSEYRAVAALCQSPQSTAEVAALLGLPLSVARVLLSDMVDLGLLAVNQPAAGAGVPGVEVMERVLSGLRRL</sequence>